<sequence length="157" mass="18013">MGPWSCKEISAARTHIFKDQHVADVKGRFSKWGGIPRFVLPNTDEESQALLKEAIDTFNIGNLTHIMIMPDMKSSEQAFDIGHKIVHLTVDANNLHGPVVFASDWVREELVRRFSHLKQREERKFLEDGWGNQVPEVFAFGKALRERYAKVIRPSTL</sequence>
<accession>A0ABP1G062</accession>
<proteinExistence type="predicted"/>
<gene>
    <name evidence="1" type="primary">g7391</name>
    <name evidence="1" type="ORF">VP750_LOCUS6328</name>
</gene>
<dbReference type="PANTHER" id="PTHR33129:SF1">
    <property type="entry name" value="ATP-BINDING PROTEIN"/>
    <property type="match status" value="1"/>
</dbReference>
<evidence type="ECO:0000313" key="2">
    <source>
        <dbReference type="Proteomes" id="UP001497392"/>
    </source>
</evidence>
<reference evidence="1 2" key="1">
    <citation type="submission" date="2024-06" db="EMBL/GenBank/DDBJ databases">
        <authorList>
            <person name="Kraege A."/>
            <person name="Thomma B."/>
        </authorList>
    </citation>
    <scope>NUCLEOTIDE SEQUENCE [LARGE SCALE GENOMIC DNA]</scope>
</reference>
<protein>
    <submittedName>
        <fullName evidence="1">G7391 protein</fullName>
    </submittedName>
</protein>
<dbReference type="PANTHER" id="PTHR33129">
    <property type="entry name" value="PROTEIN KINASE DOMAIN-CONTAINING PROTEIN-RELATED"/>
    <property type="match status" value="1"/>
</dbReference>
<comment type="caution">
    <text evidence="1">The sequence shown here is derived from an EMBL/GenBank/DDBJ whole genome shotgun (WGS) entry which is preliminary data.</text>
</comment>
<organism evidence="1 2">
    <name type="scientific">Coccomyxa viridis</name>
    <dbReference type="NCBI Taxonomy" id="1274662"/>
    <lineage>
        <taxon>Eukaryota</taxon>
        <taxon>Viridiplantae</taxon>
        <taxon>Chlorophyta</taxon>
        <taxon>core chlorophytes</taxon>
        <taxon>Trebouxiophyceae</taxon>
        <taxon>Trebouxiophyceae incertae sedis</taxon>
        <taxon>Coccomyxaceae</taxon>
        <taxon>Coccomyxa</taxon>
    </lineage>
</organism>
<dbReference type="EMBL" id="CAXHTA020000011">
    <property type="protein sequence ID" value="CAL5224669.1"/>
    <property type="molecule type" value="Genomic_DNA"/>
</dbReference>
<dbReference type="Proteomes" id="UP001497392">
    <property type="component" value="Unassembled WGS sequence"/>
</dbReference>
<evidence type="ECO:0000313" key="1">
    <source>
        <dbReference type="EMBL" id="CAL5224669.1"/>
    </source>
</evidence>
<dbReference type="InterPro" id="IPR052980">
    <property type="entry name" value="Crinkler_effector"/>
</dbReference>
<name>A0ABP1G062_9CHLO</name>
<keyword evidence="2" id="KW-1185">Reference proteome</keyword>